<accession>A0ACC6SU66</accession>
<organism evidence="1 2">
    <name type="scientific">Mesorhizobium australicum</name>
    <dbReference type="NCBI Taxonomy" id="536018"/>
    <lineage>
        <taxon>Bacteria</taxon>
        <taxon>Pseudomonadati</taxon>
        <taxon>Pseudomonadota</taxon>
        <taxon>Alphaproteobacteria</taxon>
        <taxon>Hyphomicrobiales</taxon>
        <taxon>Phyllobacteriaceae</taxon>
        <taxon>Mesorhizobium</taxon>
    </lineage>
</organism>
<comment type="caution">
    <text evidence="1">The sequence shown here is derived from an EMBL/GenBank/DDBJ whole genome shotgun (WGS) entry which is preliminary data.</text>
</comment>
<dbReference type="EMBL" id="JAMYRI010000002">
    <property type="protein sequence ID" value="MER9283286.1"/>
    <property type="molecule type" value="Genomic_DNA"/>
</dbReference>
<proteinExistence type="predicted"/>
<evidence type="ECO:0000313" key="1">
    <source>
        <dbReference type="EMBL" id="MER9283286.1"/>
    </source>
</evidence>
<gene>
    <name evidence="1" type="ORF">NKI81_04835</name>
</gene>
<name>A0ACC6SU66_9HYPH</name>
<evidence type="ECO:0000313" key="2">
    <source>
        <dbReference type="Proteomes" id="UP001480082"/>
    </source>
</evidence>
<protein>
    <submittedName>
        <fullName evidence="1">GGDEF domain-containing protein</fullName>
    </submittedName>
</protein>
<dbReference type="Proteomes" id="UP001480082">
    <property type="component" value="Unassembled WGS sequence"/>
</dbReference>
<sequence>MQPAAAPTERSTNIASTVVATMHQLGVLGLPRNYEIFYEALSGTNRELGLAVLSLSSRPTQDELDQIGRTFFAHNHGPGIVEHARDVIARELEEVASLLRSERSHIEKYGRILGETSSGLSNRSLLSQDLLQKIANAMTIATNSTIDHGRQVAATLSDKTAELESVKSKLEEYKRLADTDPLTQIWNRRAFDKEIARIYNSNKGILFNALVLVDIDRFKDINDRYGHPVGDKIIQIIAEIFQTSIRGDMFVARTGGEEFALIIEGASEDATYEIVERIRALVEQTPFTSSQTGMNYGTVTVSMGICMASEAEGPEDLYTKADRALYRSKVGGRNRVTRHSGMAGRAGKSWLLYKKD</sequence>
<keyword evidence="2" id="KW-1185">Reference proteome</keyword>
<reference evidence="1 2" key="1">
    <citation type="journal article" date="2024" name="Proc. Natl. Acad. Sci. U.S.A.">
        <title>The evolutionary genomics of adaptation to stress in wild rhizobium bacteria.</title>
        <authorList>
            <person name="Kehlet-Delgado H."/>
            <person name="Montoya A.P."/>
            <person name="Jensen K.T."/>
            <person name="Wendlandt C.E."/>
            <person name="Dexheimer C."/>
            <person name="Roberts M."/>
            <person name="Torres Martinez L."/>
            <person name="Friesen M.L."/>
            <person name="Griffitts J.S."/>
            <person name="Porter S.S."/>
        </authorList>
    </citation>
    <scope>NUCLEOTIDE SEQUENCE [LARGE SCALE GENOMIC DNA]</scope>
    <source>
        <strain evidence="1 2">M0468</strain>
    </source>
</reference>